<dbReference type="EMBL" id="AAGVNP010000152">
    <property type="protein sequence ID" value="EBS4548409.1"/>
    <property type="molecule type" value="Genomic_DNA"/>
</dbReference>
<reference evidence="1" key="1">
    <citation type="submission" date="2018-06" db="EMBL/GenBank/DDBJ databases">
        <authorList>
            <person name="Ashton P.M."/>
            <person name="Dallman T."/>
            <person name="Nair S."/>
            <person name="De Pinna E."/>
            <person name="Peters T."/>
            <person name="Grant K."/>
        </authorList>
    </citation>
    <scope>NUCLEOTIDE SEQUENCE [LARGE SCALE GENOMIC DNA]</scope>
    <source>
        <strain evidence="1">160804</strain>
    </source>
</reference>
<proteinExistence type="predicted"/>
<accession>A0A5U9VR42</accession>
<comment type="caution">
    <text evidence="1">The sequence shown here is derived from an EMBL/GenBank/DDBJ whole genome shotgun (WGS) entry which is preliminary data.</text>
</comment>
<sequence>MFVFGGELQEVPEILMSKVWQLKPGLLIHILLEDYTEILESVLPDIQIYPNEHCSLSDKEDTVISIFLV</sequence>
<gene>
    <name evidence="1" type="ORF">DQK32_21405</name>
</gene>
<dbReference type="AlphaFoldDB" id="A0A5U9VR42"/>
<dbReference type="Proteomes" id="UP000839885">
    <property type="component" value="Unassembled WGS sequence"/>
</dbReference>
<evidence type="ECO:0000313" key="1">
    <source>
        <dbReference type="EMBL" id="EBS4548409.1"/>
    </source>
</evidence>
<protein>
    <submittedName>
        <fullName evidence="1">Uncharacterized protein</fullName>
    </submittedName>
</protein>
<name>A0A5U9VR42_SALNE</name>
<organism evidence="1">
    <name type="scientific">Salmonella newport</name>
    <dbReference type="NCBI Taxonomy" id="108619"/>
    <lineage>
        <taxon>Bacteria</taxon>
        <taxon>Pseudomonadati</taxon>
        <taxon>Pseudomonadota</taxon>
        <taxon>Gammaproteobacteria</taxon>
        <taxon>Enterobacterales</taxon>
        <taxon>Enterobacteriaceae</taxon>
        <taxon>Salmonella</taxon>
    </lineage>
</organism>